<evidence type="ECO:0000256" key="1">
    <source>
        <dbReference type="SAM" id="Phobius"/>
    </source>
</evidence>
<evidence type="ECO:0000313" key="4">
    <source>
        <dbReference type="Proteomes" id="UP001164653"/>
    </source>
</evidence>
<dbReference type="Proteomes" id="UP001164653">
    <property type="component" value="Chromosome"/>
</dbReference>
<dbReference type="Pfam" id="PF05569">
    <property type="entry name" value="Peptidase_M56"/>
    <property type="match status" value="1"/>
</dbReference>
<feature type="transmembrane region" description="Helical" evidence="1">
    <location>
        <begin position="277"/>
        <end position="300"/>
    </location>
</feature>
<evidence type="ECO:0000313" key="3">
    <source>
        <dbReference type="EMBL" id="WAC09816.1"/>
    </source>
</evidence>
<dbReference type="InterPro" id="IPR052173">
    <property type="entry name" value="Beta-lactam_resp_regulator"/>
</dbReference>
<keyword evidence="4" id="KW-1185">Reference proteome</keyword>
<dbReference type="PANTHER" id="PTHR34978">
    <property type="entry name" value="POSSIBLE SENSOR-TRANSDUCER PROTEIN BLAR"/>
    <property type="match status" value="1"/>
</dbReference>
<gene>
    <name evidence="3" type="ORF">ON006_18895</name>
</gene>
<feature type="transmembrane region" description="Helical" evidence="1">
    <location>
        <begin position="108"/>
        <end position="129"/>
    </location>
</feature>
<dbReference type="CDD" id="cd07341">
    <property type="entry name" value="M56_BlaR1_MecR1_like"/>
    <property type="match status" value="1"/>
</dbReference>
<dbReference type="PANTHER" id="PTHR34978:SF3">
    <property type="entry name" value="SLR0241 PROTEIN"/>
    <property type="match status" value="1"/>
</dbReference>
<feature type="transmembrane region" description="Helical" evidence="1">
    <location>
        <begin position="35"/>
        <end position="53"/>
    </location>
</feature>
<proteinExistence type="predicted"/>
<keyword evidence="1" id="KW-1133">Transmembrane helix</keyword>
<dbReference type="RefSeq" id="WP_244820930.1">
    <property type="nucleotide sequence ID" value="NZ_CP112998.1"/>
</dbReference>
<sequence length="576" mass="65744">MLFLYLMKVSLLLAVLTLGYRWLIQFETFSKLNRALLWLNVLAAWSLPLIPLADWGPVEVQAEFHQTIPKIAKVVPVVKQEISSFNPAPSFINSHHLPQWNIMDALTLIYLAGVAIMLAIFLFQVGRLIRLLWKSPSQKSADGVIFTQDERNTSPYSFFRWVIYNPHNHSKSTLQHILAHETEHVLQWHSLDLLLAELQRIALWFNPFAWFHQRLVQANLEYLADRGVLDRGCEKKEYQFDLLRTVLQNRELPLTNSFAQSLLKKRIRMMNKKPSHYFAWGKYGLLIGILYLSSAFVAPYTVKVAEFLPPLVGVVFEEDNTSIPEVNVEEHKEESKKIKKEIPIENKVDSTFIEPGKPKVKGILIKNDTLYWAITPLTTWDQINAMKGEMRKFGYDMIINKLQYDPLQSFITSLSVHIKDNGGSGTGGTGDDDSTPMEGYSGYVSKGGLGMGQRPPAPLKTEMETDYQNALGIKKSKDVEFFEHELVSRIGPNSGGSVGPAVLSSDRNKQLLEREGFGKSEQNTLLFTDKHANAEYYINTMPSNRDEASKITIDKIKKVAFREDNQHKTYFIIYTK</sequence>
<reference evidence="3" key="1">
    <citation type="submission" date="2022-11" db="EMBL/GenBank/DDBJ databases">
        <title>Dyadobacter pollutisoli sp. nov., isolated from plastic dumped soil.</title>
        <authorList>
            <person name="Kim J.M."/>
            <person name="Kim K.R."/>
            <person name="Lee J.K."/>
            <person name="Hao L."/>
            <person name="Jeon C.O."/>
        </authorList>
    </citation>
    <scope>NUCLEOTIDE SEQUENCE</scope>
    <source>
        <strain evidence="3">U1</strain>
    </source>
</reference>
<feature type="domain" description="Peptidase M56" evidence="2">
    <location>
        <begin position="6"/>
        <end position="269"/>
    </location>
</feature>
<dbReference type="AlphaFoldDB" id="A0A9E8N763"/>
<protein>
    <submittedName>
        <fullName evidence="3">M56 family metallopeptidase</fullName>
    </submittedName>
</protein>
<feature type="transmembrane region" description="Helical" evidence="1">
    <location>
        <begin position="6"/>
        <end position="23"/>
    </location>
</feature>
<accession>A0A9E8N763</accession>
<keyword evidence="1" id="KW-0472">Membrane</keyword>
<dbReference type="KEGG" id="dpf:ON006_18895"/>
<evidence type="ECO:0000259" key="2">
    <source>
        <dbReference type="Pfam" id="PF05569"/>
    </source>
</evidence>
<dbReference type="InterPro" id="IPR008756">
    <property type="entry name" value="Peptidase_M56"/>
</dbReference>
<organism evidence="3 4">
    <name type="scientific">Dyadobacter pollutisoli</name>
    <dbReference type="NCBI Taxonomy" id="2910158"/>
    <lineage>
        <taxon>Bacteria</taxon>
        <taxon>Pseudomonadati</taxon>
        <taxon>Bacteroidota</taxon>
        <taxon>Cytophagia</taxon>
        <taxon>Cytophagales</taxon>
        <taxon>Spirosomataceae</taxon>
        <taxon>Dyadobacter</taxon>
    </lineage>
</organism>
<dbReference type="EMBL" id="CP112998">
    <property type="protein sequence ID" value="WAC09816.1"/>
    <property type="molecule type" value="Genomic_DNA"/>
</dbReference>
<name>A0A9E8N763_9BACT</name>
<keyword evidence="1" id="KW-0812">Transmembrane</keyword>